<dbReference type="GO" id="GO:0016740">
    <property type="term" value="F:transferase activity"/>
    <property type="evidence" value="ECO:0007669"/>
    <property type="project" value="UniProtKB-KW"/>
</dbReference>
<dbReference type="Pfam" id="PF00132">
    <property type="entry name" value="Hexapep"/>
    <property type="match status" value="3"/>
</dbReference>
<keyword evidence="2" id="KW-0808">Transferase</keyword>
<dbReference type="InterPro" id="IPR050179">
    <property type="entry name" value="Trans_hexapeptide_repeat"/>
</dbReference>
<dbReference type="PANTHER" id="PTHR43300">
    <property type="entry name" value="ACETYLTRANSFERASE"/>
    <property type="match status" value="1"/>
</dbReference>
<protein>
    <submittedName>
        <fullName evidence="2">N-acetyltransferase</fullName>
    </submittedName>
</protein>
<organism evidence="2 3">
    <name type="scientific">Chryseobacterium elymi</name>
    <dbReference type="NCBI Taxonomy" id="395936"/>
    <lineage>
        <taxon>Bacteria</taxon>
        <taxon>Pseudomonadati</taxon>
        <taxon>Bacteroidota</taxon>
        <taxon>Flavobacteriia</taxon>
        <taxon>Flavobacteriales</taxon>
        <taxon>Weeksellaceae</taxon>
        <taxon>Chryseobacterium group</taxon>
        <taxon>Chryseobacterium</taxon>
    </lineage>
</organism>
<dbReference type="Gene3D" id="2.160.10.10">
    <property type="entry name" value="Hexapeptide repeat proteins"/>
    <property type="match status" value="1"/>
</dbReference>
<accession>A0A3D9D6P6</accession>
<dbReference type="OrthoDB" id="9801697at2"/>
<evidence type="ECO:0000313" key="2">
    <source>
        <dbReference type="EMBL" id="REC73654.1"/>
    </source>
</evidence>
<comment type="similarity">
    <text evidence="1">Belongs to the transferase hexapeptide repeat family.</text>
</comment>
<evidence type="ECO:0000256" key="1">
    <source>
        <dbReference type="ARBA" id="ARBA00007274"/>
    </source>
</evidence>
<dbReference type="PANTHER" id="PTHR43300:SF4">
    <property type="entry name" value="ACYL-[ACYL-CARRIER-PROTEIN]--UDP-N-ACETYLGLUCOSAMINE O-ACYLTRANSFERASE"/>
    <property type="match status" value="1"/>
</dbReference>
<keyword evidence="3" id="KW-1185">Reference proteome</keyword>
<dbReference type="RefSeq" id="WP_116014576.1">
    <property type="nucleotide sequence ID" value="NZ_QNUH01000026.1"/>
</dbReference>
<dbReference type="InterPro" id="IPR001451">
    <property type="entry name" value="Hexapep"/>
</dbReference>
<dbReference type="Proteomes" id="UP000257030">
    <property type="component" value="Unassembled WGS sequence"/>
</dbReference>
<sequence length="153" mass="16515">MIKIHPTAEVLSQSIGENTMIWQYCVVLSDAVIGENCNINYNVFIENNVYIGNNVTIKPGVQIWDGISIEDDVFIGPNVTFTNDKNPVSKNKNFTLLKTTVKKGASIGANATILPGITIHENAVVGAGSVVTKDVPAGETWFGNPAKKQNIKV</sequence>
<evidence type="ECO:0000313" key="3">
    <source>
        <dbReference type="Proteomes" id="UP000257030"/>
    </source>
</evidence>
<dbReference type="EMBL" id="QNUH01000026">
    <property type="protein sequence ID" value="REC73654.1"/>
    <property type="molecule type" value="Genomic_DNA"/>
</dbReference>
<name>A0A3D9D6P6_9FLAO</name>
<dbReference type="SUPFAM" id="SSF51161">
    <property type="entry name" value="Trimeric LpxA-like enzymes"/>
    <property type="match status" value="1"/>
</dbReference>
<proteinExistence type="inferred from homology"/>
<dbReference type="AlphaFoldDB" id="A0A3D9D6P6"/>
<dbReference type="CDD" id="cd03358">
    <property type="entry name" value="LbH_WxcM_N_like"/>
    <property type="match status" value="1"/>
</dbReference>
<dbReference type="InterPro" id="IPR011004">
    <property type="entry name" value="Trimer_LpxA-like_sf"/>
</dbReference>
<gene>
    <name evidence="2" type="ORF">DRF60_19170</name>
</gene>
<comment type="caution">
    <text evidence="2">The sequence shown here is derived from an EMBL/GenBank/DDBJ whole genome shotgun (WGS) entry which is preliminary data.</text>
</comment>
<reference evidence="2 3" key="1">
    <citation type="journal article" date="2010" name="Syst. Appl. Microbiol.">
        <title>Four new species of Chryseobacterium from the rhizosphere of coastal sand dune plants, Chryseobacterium elymi sp. nov., Chryseobacterium hagamense sp. nov., Chryseobacterium lathyri sp. nov. and Chryseobacterium rhizosphaerae sp. nov.</title>
        <authorList>
            <person name="Cho S.H."/>
            <person name="Lee K.S."/>
            <person name="Shin D.S."/>
            <person name="Han J.H."/>
            <person name="Park K.S."/>
            <person name="Lee C.H."/>
            <person name="Park K.H."/>
            <person name="Kim S.B."/>
        </authorList>
    </citation>
    <scope>NUCLEOTIDE SEQUENCE [LARGE SCALE GENOMIC DNA]</scope>
    <source>
        <strain evidence="2 3">KCTC 22547</strain>
    </source>
</reference>